<dbReference type="GO" id="GO:0005886">
    <property type="term" value="C:plasma membrane"/>
    <property type="evidence" value="ECO:0007669"/>
    <property type="project" value="UniProtKB-SubCell"/>
</dbReference>
<keyword evidence="7 8" id="KW-0472">Membrane</keyword>
<keyword evidence="5 8" id="KW-1133">Transmembrane helix</keyword>
<feature type="transmembrane region" description="Helical" evidence="8">
    <location>
        <begin position="354"/>
        <end position="375"/>
    </location>
</feature>
<feature type="transmembrane region" description="Helical" evidence="8">
    <location>
        <begin position="168"/>
        <end position="187"/>
    </location>
</feature>
<name>A0A0R2H0M9_WEIVI</name>
<gene>
    <name evidence="9" type="ORF">IV50_GL000548</name>
</gene>
<dbReference type="AlphaFoldDB" id="A0A0R2H0M9"/>
<feature type="transmembrane region" description="Helical" evidence="8">
    <location>
        <begin position="199"/>
        <end position="217"/>
    </location>
</feature>
<feature type="transmembrane region" description="Helical" evidence="8">
    <location>
        <begin position="53"/>
        <end position="72"/>
    </location>
</feature>
<dbReference type="EMBL" id="JQBM01000002">
    <property type="protein sequence ID" value="KRN46280.1"/>
    <property type="molecule type" value="Genomic_DNA"/>
</dbReference>
<evidence type="ECO:0000256" key="8">
    <source>
        <dbReference type="SAM" id="Phobius"/>
    </source>
</evidence>
<reference evidence="9 10" key="1">
    <citation type="journal article" date="2015" name="Genome Announc.">
        <title>Expanding the biotechnology potential of lactobacilli through comparative genomics of 213 strains and associated genera.</title>
        <authorList>
            <person name="Sun Z."/>
            <person name="Harris H.M."/>
            <person name="McCann A."/>
            <person name="Guo C."/>
            <person name="Argimon S."/>
            <person name="Zhang W."/>
            <person name="Yang X."/>
            <person name="Jeffery I.B."/>
            <person name="Cooney J.C."/>
            <person name="Kagawa T.F."/>
            <person name="Liu W."/>
            <person name="Song Y."/>
            <person name="Salvetti E."/>
            <person name="Wrobel A."/>
            <person name="Rasinkangas P."/>
            <person name="Parkhill J."/>
            <person name="Rea M.C."/>
            <person name="O'Sullivan O."/>
            <person name="Ritari J."/>
            <person name="Douillard F.P."/>
            <person name="Paul Ross R."/>
            <person name="Yang R."/>
            <person name="Briner A.E."/>
            <person name="Felis G.E."/>
            <person name="de Vos W.M."/>
            <person name="Barrangou R."/>
            <person name="Klaenhammer T.R."/>
            <person name="Caufield P.W."/>
            <person name="Cui Y."/>
            <person name="Zhang H."/>
            <person name="O'Toole P.W."/>
        </authorList>
    </citation>
    <scope>NUCLEOTIDE SEQUENCE [LARGE SCALE GENOMIC DNA]</scope>
    <source>
        <strain evidence="9 10">DSM 20410</strain>
    </source>
</reference>
<evidence type="ECO:0000313" key="9">
    <source>
        <dbReference type="EMBL" id="KRN46280.1"/>
    </source>
</evidence>
<feature type="transmembrane region" description="Helical" evidence="8">
    <location>
        <begin position="237"/>
        <end position="255"/>
    </location>
</feature>
<dbReference type="Pfam" id="PF02386">
    <property type="entry name" value="TrkH"/>
    <property type="match status" value="1"/>
</dbReference>
<dbReference type="GO" id="GO:0030001">
    <property type="term" value="P:metal ion transport"/>
    <property type="evidence" value="ECO:0007669"/>
    <property type="project" value="UniProtKB-ARBA"/>
</dbReference>
<dbReference type="PANTHER" id="PTHR32024:SF1">
    <property type="entry name" value="KTR SYSTEM POTASSIUM UPTAKE PROTEIN B"/>
    <property type="match status" value="1"/>
</dbReference>
<evidence type="ECO:0000256" key="7">
    <source>
        <dbReference type="ARBA" id="ARBA00023136"/>
    </source>
</evidence>
<keyword evidence="2" id="KW-0813">Transport</keyword>
<protein>
    <submittedName>
        <fullName evidence="9">H(+)-transporting two-sector ATPase</fullName>
    </submittedName>
</protein>
<feature type="transmembrane region" description="Helical" evidence="8">
    <location>
        <begin position="387"/>
        <end position="407"/>
    </location>
</feature>
<sequence>MYEEVGTNLIMKKFLDRLTPPQILTFGFLVIIATGTLLLMTPMAHQHGIRVSFIDALFTAVSATAITGLTTLNTANTWSYFGQIVILLMIEVGALGFMTFTVLLLTITRQKIDLKARLLMQDALNLRNLADVKVMLTYVFSLSAIIQVAGALLLSFDFIPRFGVGKGIYFSVAHSISAFGNAGFTFFAQPVSMFKNDAYVLIVWMLLILAGSLGFLVWRDLLSYGKHHRRLSLHTRLSLVTSGWLILFGFIGFMITERCLNHLTGVNLWDRILDTLFLSIVPRTAGFEVIPMSTISTGGLLILMVLMFIGGTPGSTSGGIKTTTLGILWLQSVATLRGQDHVNFRDRQISQKNVIKALMLAVVSIGFVLFATLILTQTETIPHGFGIEYITFEVIAAFSTAGFSLGLTPHLTVIGKIVIMFVMFIGRVGIYTVMFSVLNIHQQPMHHQYPTEEIMIG</sequence>
<organism evidence="9 10">
    <name type="scientific">Weissella viridescens</name>
    <name type="common">Lactobacillus viridescens</name>
    <dbReference type="NCBI Taxonomy" id="1629"/>
    <lineage>
        <taxon>Bacteria</taxon>
        <taxon>Bacillati</taxon>
        <taxon>Bacillota</taxon>
        <taxon>Bacilli</taxon>
        <taxon>Lactobacillales</taxon>
        <taxon>Lactobacillaceae</taxon>
        <taxon>Weissella</taxon>
    </lineage>
</organism>
<comment type="subcellular location">
    <subcellularLocation>
        <location evidence="1">Cell membrane</location>
        <topology evidence="1">Multi-pass membrane protein</topology>
    </subcellularLocation>
</comment>
<dbReference type="PATRIC" id="fig|1629.5.peg.552"/>
<accession>A0A0R2H0M9</accession>
<keyword evidence="3" id="KW-1003">Cell membrane</keyword>
<feature type="transmembrane region" description="Helical" evidence="8">
    <location>
        <begin position="289"/>
        <end position="309"/>
    </location>
</feature>
<evidence type="ECO:0000256" key="3">
    <source>
        <dbReference type="ARBA" id="ARBA00022475"/>
    </source>
</evidence>
<keyword evidence="4 8" id="KW-0812">Transmembrane</keyword>
<feature type="transmembrane region" description="Helical" evidence="8">
    <location>
        <begin position="413"/>
        <end position="438"/>
    </location>
</feature>
<proteinExistence type="predicted"/>
<dbReference type="InterPro" id="IPR003445">
    <property type="entry name" value="Cat_transpt"/>
</dbReference>
<keyword evidence="6" id="KW-0406">Ion transport</keyword>
<dbReference type="Proteomes" id="UP000051992">
    <property type="component" value="Unassembled WGS sequence"/>
</dbReference>
<evidence type="ECO:0000313" key="10">
    <source>
        <dbReference type="Proteomes" id="UP000051992"/>
    </source>
</evidence>
<keyword evidence="10" id="KW-1185">Reference proteome</keyword>
<feature type="transmembrane region" description="Helical" evidence="8">
    <location>
        <begin position="84"/>
        <end position="107"/>
    </location>
</feature>
<evidence type="ECO:0000256" key="2">
    <source>
        <dbReference type="ARBA" id="ARBA00022448"/>
    </source>
</evidence>
<evidence type="ECO:0000256" key="5">
    <source>
        <dbReference type="ARBA" id="ARBA00022989"/>
    </source>
</evidence>
<feature type="transmembrane region" description="Helical" evidence="8">
    <location>
        <begin position="135"/>
        <end position="156"/>
    </location>
</feature>
<comment type="caution">
    <text evidence="9">The sequence shown here is derived from an EMBL/GenBank/DDBJ whole genome shotgun (WGS) entry which is preliminary data.</text>
</comment>
<feature type="transmembrane region" description="Helical" evidence="8">
    <location>
        <begin position="23"/>
        <end position="41"/>
    </location>
</feature>
<evidence type="ECO:0000256" key="4">
    <source>
        <dbReference type="ARBA" id="ARBA00022692"/>
    </source>
</evidence>
<evidence type="ECO:0000256" key="1">
    <source>
        <dbReference type="ARBA" id="ARBA00004651"/>
    </source>
</evidence>
<dbReference type="GO" id="GO:0008324">
    <property type="term" value="F:monoatomic cation transmembrane transporter activity"/>
    <property type="evidence" value="ECO:0007669"/>
    <property type="project" value="InterPro"/>
</dbReference>
<evidence type="ECO:0000256" key="6">
    <source>
        <dbReference type="ARBA" id="ARBA00023065"/>
    </source>
</evidence>
<dbReference type="PANTHER" id="PTHR32024">
    <property type="entry name" value="TRK SYSTEM POTASSIUM UPTAKE PROTEIN TRKG-RELATED"/>
    <property type="match status" value="1"/>
</dbReference>